<evidence type="ECO:0000256" key="2">
    <source>
        <dbReference type="SAM" id="MobiDB-lite"/>
    </source>
</evidence>
<evidence type="ECO:0000259" key="3">
    <source>
        <dbReference type="PROSITE" id="PS50157"/>
    </source>
</evidence>
<protein>
    <recommendedName>
        <fullName evidence="3">C2H2-type domain-containing protein</fullName>
    </recommendedName>
</protein>
<feature type="region of interest" description="Disordered" evidence="2">
    <location>
        <begin position="94"/>
        <end position="137"/>
    </location>
</feature>
<feature type="compositionally biased region" description="Low complexity" evidence="2">
    <location>
        <begin position="123"/>
        <end position="137"/>
    </location>
</feature>
<keyword evidence="1" id="KW-0479">Metal-binding</keyword>
<gene>
    <name evidence="4" type="ORF">MENT_LOCUS16316</name>
</gene>
<proteinExistence type="predicted"/>
<evidence type="ECO:0000256" key="1">
    <source>
        <dbReference type="PROSITE-ProRule" id="PRU00042"/>
    </source>
</evidence>
<dbReference type="SMART" id="SM00355">
    <property type="entry name" value="ZnF_C2H2"/>
    <property type="match status" value="2"/>
</dbReference>
<evidence type="ECO:0000313" key="5">
    <source>
        <dbReference type="Proteomes" id="UP000580250"/>
    </source>
</evidence>
<sequence length="270" mass="31027">MDERVKVQCEMCNIVLPYARMPIHLKECRTIRTFPCNLCPRFFQSQAGVNKHQGQVHSADERGTAFRCHHSDCTFGTNSEQSLRHHLNLHITGFRRSLSRSRSRSHSRQPGGNQYSQPEPEPMDQQPTEQPQQENQQQALMEEVQNLVMGQNDVELQNEAPKVGARATPIHMDHNIEQSREDLAEEAPTCSAASETEPPLGIYDLRLIDPTRARLIMAEEQRDLDDIVRNLRVNNHQLRRYCENHGIGILEHDVIGEQIEAYMRIFSVSD</sequence>
<dbReference type="OrthoDB" id="5896788at2759"/>
<organism evidence="4 5">
    <name type="scientific">Meloidogyne enterolobii</name>
    <name type="common">Root-knot nematode worm</name>
    <name type="synonym">Meloidogyne mayaguensis</name>
    <dbReference type="NCBI Taxonomy" id="390850"/>
    <lineage>
        <taxon>Eukaryota</taxon>
        <taxon>Metazoa</taxon>
        <taxon>Ecdysozoa</taxon>
        <taxon>Nematoda</taxon>
        <taxon>Chromadorea</taxon>
        <taxon>Rhabditida</taxon>
        <taxon>Tylenchina</taxon>
        <taxon>Tylenchomorpha</taxon>
        <taxon>Tylenchoidea</taxon>
        <taxon>Meloidogynidae</taxon>
        <taxon>Meloidogyninae</taxon>
        <taxon>Meloidogyne</taxon>
    </lineage>
</organism>
<dbReference type="Gene3D" id="3.30.160.60">
    <property type="entry name" value="Classic Zinc Finger"/>
    <property type="match status" value="1"/>
</dbReference>
<dbReference type="GO" id="GO:0008270">
    <property type="term" value="F:zinc ion binding"/>
    <property type="evidence" value="ECO:0007669"/>
    <property type="project" value="UniProtKB-KW"/>
</dbReference>
<dbReference type="InterPro" id="IPR013087">
    <property type="entry name" value="Znf_C2H2_type"/>
</dbReference>
<dbReference type="EMBL" id="CAJEWN010000101">
    <property type="protein sequence ID" value="CAD2163984.1"/>
    <property type="molecule type" value="Genomic_DNA"/>
</dbReference>
<dbReference type="Proteomes" id="UP000580250">
    <property type="component" value="Unassembled WGS sequence"/>
</dbReference>
<feature type="domain" description="C2H2-type" evidence="3">
    <location>
        <begin position="34"/>
        <end position="62"/>
    </location>
</feature>
<dbReference type="PROSITE" id="PS50157">
    <property type="entry name" value="ZINC_FINGER_C2H2_2"/>
    <property type="match status" value="1"/>
</dbReference>
<keyword evidence="1" id="KW-0862">Zinc</keyword>
<dbReference type="PROSITE" id="PS00028">
    <property type="entry name" value="ZINC_FINGER_C2H2_1"/>
    <property type="match status" value="1"/>
</dbReference>
<keyword evidence="1" id="KW-0863">Zinc-finger</keyword>
<dbReference type="AlphaFoldDB" id="A0A6V7UQY6"/>
<name>A0A6V7UQY6_MELEN</name>
<evidence type="ECO:0000313" key="4">
    <source>
        <dbReference type="EMBL" id="CAD2163984.1"/>
    </source>
</evidence>
<accession>A0A6V7UQY6</accession>
<feature type="compositionally biased region" description="Basic residues" evidence="2">
    <location>
        <begin position="97"/>
        <end position="107"/>
    </location>
</feature>
<comment type="caution">
    <text evidence="4">The sequence shown here is derived from an EMBL/GenBank/DDBJ whole genome shotgun (WGS) entry which is preliminary data.</text>
</comment>
<reference evidence="4 5" key="1">
    <citation type="submission" date="2020-08" db="EMBL/GenBank/DDBJ databases">
        <authorList>
            <person name="Koutsovoulos G."/>
            <person name="Danchin GJ E."/>
        </authorList>
    </citation>
    <scope>NUCLEOTIDE SEQUENCE [LARGE SCALE GENOMIC DNA]</scope>
</reference>